<keyword evidence="1" id="KW-0472">Membrane</keyword>
<feature type="transmembrane region" description="Helical" evidence="1">
    <location>
        <begin position="183"/>
        <end position="206"/>
    </location>
</feature>
<feature type="transmembrane region" description="Helical" evidence="1">
    <location>
        <begin position="389"/>
        <end position="408"/>
    </location>
</feature>
<gene>
    <name evidence="2" type="ORF">FB559_2173</name>
</gene>
<organism evidence="2 3">
    <name type="scientific">Actinoallomurus bryophytorum</name>
    <dbReference type="NCBI Taxonomy" id="1490222"/>
    <lineage>
        <taxon>Bacteria</taxon>
        <taxon>Bacillati</taxon>
        <taxon>Actinomycetota</taxon>
        <taxon>Actinomycetes</taxon>
        <taxon>Streptosporangiales</taxon>
        <taxon>Thermomonosporaceae</taxon>
        <taxon>Actinoallomurus</taxon>
    </lineage>
</organism>
<feature type="transmembrane region" description="Helical" evidence="1">
    <location>
        <begin position="22"/>
        <end position="42"/>
    </location>
</feature>
<keyword evidence="1" id="KW-0812">Transmembrane</keyword>
<dbReference type="EMBL" id="VFOZ01000001">
    <property type="protein sequence ID" value="TQL96633.1"/>
    <property type="molecule type" value="Genomic_DNA"/>
</dbReference>
<proteinExistence type="predicted"/>
<feature type="transmembrane region" description="Helical" evidence="1">
    <location>
        <begin position="420"/>
        <end position="437"/>
    </location>
</feature>
<dbReference type="AlphaFoldDB" id="A0A543CHQ0"/>
<keyword evidence="1" id="KW-1133">Transmembrane helix</keyword>
<evidence type="ECO:0000313" key="2">
    <source>
        <dbReference type="EMBL" id="TQL96633.1"/>
    </source>
</evidence>
<feature type="transmembrane region" description="Helical" evidence="1">
    <location>
        <begin position="218"/>
        <end position="251"/>
    </location>
</feature>
<keyword evidence="3" id="KW-1185">Reference proteome</keyword>
<reference evidence="2 3" key="1">
    <citation type="submission" date="2019-06" db="EMBL/GenBank/DDBJ databases">
        <title>Sequencing the genomes of 1000 actinobacteria strains.</title>
        <authorList>
            <person name="Klenk H.-P."/>
        </authorList>
    </citation>
    <scope>NUCLEOTIDE SEQUENCE [LARGE SCALE GENOMIC DNA]</scope>
    <source>
        <strain evidence="2 3">DSM 102200</strain>
    </source>
</reference>
<evidence type="ECO:0000256" key="1">
    <source>
        <dbReference type="SAM" id="Phobius"/>
    </source>
</evidence>
<feature type="transmembrane region" description="Helical" evidence="1">
    <location>
        <begin position="345"/>
        <end position="369"/>
    </location>
</feature>
<comment type="caution">
    <text evidence="2">The sequence shown here is derived from an EMBL/GenBank/DDBJ whole genome shotgun (WGS) entry which is preliminary data.</text>
</comment>
<feature type="transmembrane region" description="Helical" evidence="1">
    <location>
        <begin position="95"/>
        <end position="113"/>
    </location>
</feature>
<evidence type="ECO:0000313" key="3">
    <source>
        <dbReference type="Proteomes" id="UP000316096"/>
    </source>
</evidence>
<accession>A0A543CHQ0</accession>
<protein>
    <submittedName>
        <fullName evidence="2">Uncharacterized protein</fullName>
    </submittedName>
</protein>
<feature type="transmembrane region" description="Helical" evidence="1">
    <location>
        <begin position="302"/>
        <end position="325"/>
    </location>
</feature>
<sequence length="462" mass="48466">MIPITRLDAREVPRSTSGSGRLTGWVAVAVWALLIAGVFAWGEVLHRTGRSPQDSLPPLHATARLLTWQLLPAAGTAVLIVTVLPMLARRLRWPLLVLLAWAAAVAWASALAISDGATGFTGPITQRGEYFNGLPSIGDHPLRWLATFTQKAQQYPIHVKGHPPGPTLILWGLDAAGLHGPGWAAAVVITAGSSAAAAIAVTVKALAGEELARRAVPFLALAPLAVWIATTMDALFLGVGAWATALLALAATSPAPNRRRAMACAAAAGLLLGALPYLSYGLLPLFAMPLAVLVLARPRWPVVAVVLAAMTIVPAMFTLAGFWWPDGVAATHQAYLTNGGSSRRSYLYFLIGDFAVLGLLVGPAVAHTVPTLARSLRHGIRGSMPQAECAYAGIALLVAAALVGAVTLDLAGLTRGEVERIWLPYAAWMLIAPAAHAPPGRRWLAAQAMTGILVQALIHSPW</sequence>
<dbReference type="Proteomes" id="UP000316096">
    <property type="component" value="Unassembled WGS sequence"/>
</dbReference>
<name>A0A543CHQ0_9ACTN</name>
<feature type="transmembrane region" description="Helical" evidence="1">
    <location>
        <begin position="277"/>
        <end position="295"/>
    </location>
</feature>
<feature type="transmembrane region" description="Helical" evidence="1">
    <location>
        <begin position="66"/>
        <end position="88"/>
    </location>
</feature>